<dbReference type="InterPro" id="IPR003439">
    <property type="entry name" value="ABC_transporter-like_ATP-bd"/>
</dbReference>
<feature type="domain" description="ABC transporter" evidence="11">
    <location>
        <begin position="64"/>
        <end position="322"/>
    </location>
</feature>
<dbReference type="InterPro" id="IPR050388">
    <property type="entry name" value="ABC_Ni/Peptide_Import"/>
</dbReference>
<dbReference type="PROSITE" id="PS50893">
    <property type="entry name" value="ABC_TRANSPORTER_2"/>
    <property type="match status" value="1"/>
</dbReference>
<dbReference type="GO" id="GO:0005524">
    <property type="term" value="F:ATP binding"/>
    <property type="evidence" value="ECO:0007669"/>
    <property type="project" value="UniProtKB-KW"/>
</dbReference>
<evidence type="ECO:0000259" key="11">
    <source>
        <dbReference type="PROSITE" id="PS50893"/>
    </source>
</evidence>
<feature type="region of interest" description="Disordered" evidence="10">
    <location>
        <begin position="394"/>
        <end position="421"/>
    </location>
</feature>
<dbReference type="InterPro" id="IPR003593">
    <property type="entry name" value="AAA+_ATPase"/>
</dbReference>
<evidence type="ECO:0000256" key="8">
    <source>
        <dbReference type="ARBA" id="ARBA00022967"/>
    </source>
</evidence>
<keyword evidence="8" id="KW-1278">Translocase</keyword>
<dbReference type="PANTHER" id="PTHR43297:SF14">
    <property type="entry name" value="ATPASE AAA-TYPE CORE DOMAIN-CONTAINING PROTEIN"/>
    <property type="match status" value="1"/>
</dbReference>
<dbReference type="Pfam" id="PF00005">
    <property type="entry name" value="ABC_tran"/>
    <property type="match status" value="1"/>
</dbReference>
<keyword evidence="9" id="KW-0472">Membrane</keyword>
<keyword evidence="3" id="KW-0813">Transport</keyword>
<dbReference type="PANTHER" id="PTHR43297">
    <property type="entry name" value="OLIGOPEPTIDE TRANSPORT ATP-BINDING PROTEIN APPD"/>
    <property type="match status" value="1"/>
</dbReference>
<reference evidence="13" key="1">
    <citation type="submission" date="2019-10" db="EMBL/GenBank/DDBJ databases">
        <title>Streptomyces sp. nov., a novel actinobacterium isolated from alkaline environment.</title>
        <authorList>
            <person name="Golinska P."/>
        </authorList>
    </citation>
    <scope>NUCLEOTIDE SEQUENCE [LARGE SCALE GENOMIC DNA]</scope>
    <source>
        <strain evidence="13">DSM 42108</strain>
    </source>
</reference>
<dbReference type="CDD" id="cd03257">
    <property type="entry name" value="ABC_NikE_OppD_transporters"/>
    <property type="match status" value="1"/>
</dbReference>
<evidence type="ECO:0000313" key="13">
    <source>
        <dbReference type="Proteomes" id="UP000530234"/>
    </source>
</evidence>
<dbReference type="Pfam" id="PF08352">
    <property type="entry name" value="oligo_HPY"/>
    <property type="match status" value="1"/>
</dbReference>
<evidence type="ECO:0000256" key="3">
    <source>
        <dbReference type="ARBA" id="ARBA00022448"/>
    </source>
</evidence>
<comment type="subcellular location">
    <subcellularLocation>
        <location evidence="1">Cell membrane</location>
        <topology evidence="1">Peripheral membrane protein</topology>
    </subcellularLocation>
</comment>
<feature type="region of interest" description="Disordered" evidence="10">
    <location>
        <begin position="1"/>
        <end position="63"/>
    </location>
</feature>
<dbReference type="GO" id="GO:0015833">
    <property type="term" value="P:peptide transport"/>
    <property type="evidence" value="ECO:0007669"/>
    <property type="project" value="InterPro"/>
</dbReference>
<keyword evidence="6" id="KW-0547">Nucleotide-binding</keyword>
<dbReference type="InterPro" id="IPR027417">
    <property type="entry name" value="P-loop_NTPase"/>
</dbReference>
<dbReference type="GO" id="GO:0016887">
    <property type="term" value="F:ATP hydrolysis activity"/>
    <property type="evidence" value="ECO:0007669"/>
    <property type="project" value="InterPro"/>
</dbReference>
<evidence type="ECO:0000256" key="1">
    <source>
        <dbReference type="ARBA" id="ARBA00004202"/>
    </source>
</evidence>
<comment type="caution">
    <text evidence="12">The sequence shown here is derived from an EMBL/GenBank/DDBJ whole genome shotgun (WGS) entry which is preliminary data.</text>
</comment>
<organism evidence="12 13">
    <name type="scientific">Streptomyces calidiresistens</name>
    <dbReference type="NCBI Taxonomy" id="1485586"/>
    <lineage>
        <taxon>Bacteria</taxon>
        <taxon>Bacillati</taxon>
        <taxon>Actinomycetota</taxon>
        <taxon>Actinomycetes</taxon>
        <taxon>Kitasatosporales</taxon>
        <taxon>Streptomycetaceae</taxon>
        <taxon>Streptomyces</taxon>
    </lineage>
</organism>
<evidence type="ECO:0000313" key="12">
    <source>
        <dbReference type="EMBL" id="MBB0232065.1"/>
    </source>
</evidence>
<dbReference type="EMBL" id="VKHS01000743">
    <property type="protein sequence ID" value="MBB0232065.1"/>
    <property type="molecule type" value="Genomic_DNA"/>
</dbReference>
<dbReference type="SMART" id="SM00382">
    <property type="entry name" value="AAA"/>
    <property type="match status" value="1"/>
</dbReference>
<protein>
    <submittedName>
        <fullName evidence="12">ATP-binding cassette domain-containing protein</fullName>
    </submittedName>
</protein>
<evidence type="ECO:0000256" key="10">
    <source>
        <dbReference type="SAM" id="MobiDB-lite"/>
    </source>
</evidence>
<dbReference type="InterPro" id="IPR017871">
    <property type="entry name" value="ABC_transporter-like_CS"/>
</dbReference>
<keyword evidence="13" id="KW-1185">Reference proteome</keyword>
<proteinExistence type="inferred from homology"/>
<accession>A0A7W3T6Y5</accession>
<keyword evidence="5" id="KW-0997">Cell inner membrane</keyword>
<dbReference type="GO" id="GO:0005886">
    <property type="term" value="C:plasma membrane"/>
    <property type="evidence" value="ECO:0007669"/>
    <property type="project" value="UniProtKB-SubCell"/>
</dbReference>
<feature type="compositionally biased region" description="Gly residues" evidence="10">
    <location>
        <begin position="29"/>
        <end position="38"/>
    </location>
</feature>
<dbReference type="Proteomes" id="UP000530234">
    <property type="component" value="Unassembled WGS sequence"/>
</dbReference>
<feature type="compositionally biased region" description="Low complexity" evidence="10">
    <location>
        <begin position="397"/>
        <end position="408"/>
    </location>
</feature>
<evidence type="ECO:0000256" key="6">
    <source>
        <dbReference type="ARBA" id="ARBA00022741"/>
    </source>
</evidence>
<dbReference type="SUPFAM" id="SSF52540">
    <property type="entry name" value="P-loop containing nucleoside triphosphate hydrolases"/>
    <property type="match status" value="1"/>
</dbReference>
<dbReference type="PROSITE" id="PS00211">
    <property type="entry name" value="ABC_TRANSPORTER_1"/>
    <property type="match status" value="1"/>
</dbReference>
<gene>
    <name evidence="12" type="ORF">FOE67_21845</name>
</gene>
<keyword evidence="4" id="KW-1003">Cell membrane</keyword>
<evidence type="ECO:0000256" key="9">
    <source>
        <dbReference type="ARBA" id="ARBA00023136"/>
    </source>
</evidence>
<feature type="non-terminal residue" evidence="12">
    <location>
        <position position="421"/>
    </location>
</feature>
<sequence length="421" mass="43748">MSAPDTARGPGSGKERTAHAGGDPARGDSGAGTAGGGPSAPPGGHERAGAPDAAGHTAGEPPLLRVSGLRTHFETDDGVVRAVDGVDLVVNAGRIVCVVGESGCGKSVTARSVLGLVDPPGRVVGGTVQWRGGGRSTPVDPTALHPRDPVLRSVRGGEIAMVFQEPMASLSPMHTIGDQLVETIRLHRGMNRAEARDHAISVLRRVGIPQPERRFDAYSFQLSGGMCQRVMIAMGLSCDPDLLIADEPTTALDVTIQARILDLLLDLRESTGLAVLFITHDLGVVAEIADEVVVMYLGTVVERGPVDDIFHHPRHPYTRALLASVPGLGAEGGPAPDPSGRGHLPQIRGRVPHPSERPTGCPFHPRCDEAIAGVCDAGPPPEVVLGPDRTVRCVLYGDPPDTSGTPDPARAAEGPLPGEDP</sequence>
<evidence type="ECO:0000256" key="4">
    <source>
        <dbReference type="ARBA" id="ARBA00022475"/>
    </source>
</evidence>
<evidence type="ECO:0000256" key="5">
    <source>
        <dbReference type="ARBA" id="ARBA00022519"/>
    </source>
</evidence>
<dbReference type="NCBIfam" id="TIGR01727">
    <property type="entry name" value="oligo_HPY"/>
    <property type="match status" value="1"/>
</dbReference>
<keyword evidence="7 12" id="KW-0067">ATP-binding</keyword>
<dbReference type="Gene3D" id="3.40.50.300">
    <property type="entry name" value="P-loop containing nucleotide triphosphate hydrolases"/>
    <property type="match status" value="1"/>
</dbReference>
<evidence type="ECO:0000256" key="2">
    <source>
        <dbReference type="ARBA" id="ARBA00005417"/>
    </source>
</evidence>
<evidence type="ECO:0000256" key="7">
    <source>
        <dbReference type="ARBA" id="ARBA00022840"/>
    </source>
</evidence>
<dbReference type="AlphaFoldDB" id="A0A7W3T6Y5"/>
<name>A0A7W3T6Y5_9ACTN</name>
<dbReference type="FunFam" id="3.40.50.300:FF:000016">
    <property type="entry name" value="Oligopeptide ABC transporter ATP-binding component"/>
    <property type="match status" value="1"/>
</dbReference>
<dbReference type="InterPro" id="IPR013563">
    <property type="entry name" value="Oligopep_ABC_C"/>
</dbReference>
<comment type="similarity">
    <text evidence="2">Belongs to the ABC transporter superfamily.</text>
</comment>